<dbReference type="STRING" id="400727.A0A2T7PP40"/>
<dbReference type="AlphaFoldDB" id="A0A2T7PP40"/>
<feature type="compositionally biased region" description="Basic and acidic residues" evidence="4">
    <location>
        <begin position="459"/>
        <end position="491"/>
    </location>
</feature>
<dbReference type="EMBL" id="PZQS01000003">
    <property type="protein sequence ID" value="PVD35181.1"/>
    <property type="molecule type" value="Genomic_DNA"/>
</dbReference>
<evidence type="ECO:0000256" key="1">
    <source>
        <dbReference type="ARBA" id="ARBA00008535"/>
    </source>
</evidence>
<dbReference type="InterPro" id="IPR027417">
    <property type="entry name" value="P-loop_NTPase"/>
</dbReference>
<dbReference type="InterPro" id="IPR006703">
    <property type="entry name" value="G_AIG1"/>
</dbReference>
<dbReference type="FunFam" id="3.40.50.300:FF:000366">
    <property type="entry name" value="GTPase, IMAP family member 2"/>
    <property type="match status" value="1"/>
</dbReference>
<gene>
    <name evidence="6" type="ORF">C0Q70_06462</name>
</gene>
<protein>
    <recommendedName>
        <fullName evidence="5">AIG1-type G domain-containing protein</fullName>
    </recommendedName>
</protein>
<comment type="similarity">
    <text evidence="1">Belongs to the TRAFAC class TrmE-Era-EngA-EngB-Septin-like GTPase superfamily. AIG1/Toc34/Toc159-like paraseptin GTPase family. IAN subfamily.</text>
</comment>
<keyword evidence="2" id="KW-0547">Nucleotide-binding</keyword>
<feature type="domain" description="AIG1-type G" evidence="5">
    <location>
        <begin position="152"/>
        <end position="354"/>
    </location>
</feature>
<dbReference type="SUPFAM" id="SSF52540">
    <property type="entry name" value="P-loop containing nucleoside triphosphate hydrolases"/>
    <property type="match status" value="1"/>
</dbReference>
<evidence type="ECO:0000313" key="7">
    <source>
        <dbReference type="Proteomes" id="UP000245119"/>
    </source>
</evidence>
<keyword evidence="7" id="KW-1185">Reference proteome</keyword>
<dbReference type="GO" id="GO:0005525">
    <property type="term" value="F:GTP binding"/>
    <property type="evidence" value="ECO:0007669"/>
    <property type="project" value="UniProtKB-KW"/>
</dbReference>
<proteinExistence type="inferred from homology"/>
<feature type="compositionally biased region" description="Basic and acidic residues" evidence="4">
    <location>
        <begin position="87"/>
        <end position="104"/>
    </location>
</feature>
<feature type="region of interest" description="Disordered" evidence="4">
    <location>
        <begin position="69"/>
        <end position="113"/>
    </location>
</feature>
<dbReference type="PANTHER" id="PTHR10903">
    <property type="entry name" value="GTPASE, IMAP FAMILY MEMBER-RELATED"/>
    <property type="match status" value="1"/>
</dbReference>
<organism evidence="6 7">
    <name type="scientific">Pomacea canaliculata</name>
    <name type="common">Golden apple snail</name>
    <dbReference type="NCBI Taxonomy" id="400727"/>
    <lineage>
        <taxon>Eukaryota</taxon>
        <taxon>Metazoa</taxon>
        <taxon>Spiralia</taxon>
        <taxon>Lophotrochozoa</taxon>
        <taxon>Mollusca</taxon>
        <taxon>Gastropoda</taxon>
        <taxon>Caenogastropoda</taxon>
        <taxon>Architaenioglossa</taxon>
        <taxon>Ampullarioidea</taxon>
        <taxon>Ampullariidae</taxon>
        <taxon>Pomacea</taxon>
    </lineage>
</organism>
<name>A0A2T7PP40_POMCA</name>
<dbReference type="PANTHER" id="PTHR10903:SF184">
    <property type="entry name" value="GTP-BINDING PROTEIN A"/>
    <property type="match status" value="1"/>
</dbReference>
<evidence type="ECO:0000259" key="5">
    <source>
        <dbReference type="PROSITE" id="PS51720"/>
    </source>
</evidence>
<sequence length="540" mass="62232">MDNTAEIERWAEKEKLTLETLKTLKEDGFASFETLSLLTPQDVDGYYAATNRLLKEQCLRLKKAVDKLNEQSSPEQVKDTGGIASKECQKDRSEDVRNHTEDLSPGKAVAGRGDRDTLSFHEARMRFEPEQGDTKVLDRGRWKHEISRVSFSEELRFLLVGKTGVGKSATGNTIFGENKFRTSVGFSSETSQCEINRGVVSGLKVEITDSPGLFDTNVTEENIAARIVQAVALLHPGPHAFLFVVKIGRFTREEEGTYKRLVAIFDKEVTKYMVVVFTGGDNLRSAGQTIDDIISSAPAGLKDILKDCGGRYVVFDNMTADKKPQVNRLLNIVVQMVKDNNNERYTCPKYISVGEKMEEEIQKRMMEVEKREHEHKQYIRQLEMNVRQLEENAKKERKEYEEREKARKEKIKKKEEKMERKIQKMYEKLELKSLTDAEMEKQMNNLLRENQDLVNQIEKKQEEDRKQTEEKQRKLKEEADKVMEDMKKAQEESQEAYDNEINQLKDGIARNEEKGLLGRMAEGIVETAAMVWRVIRVFFS</sequence>
<dbReference type="InterPro" id="IPR045058">
    <property type="entry name" value="GIMA/IAN/Toc"/>
</dbReference>
<feature type="region of interest" description="Disordered" evidence="4">
    <location>
        <begin position="392"/>
        <end position="418"/>
    </location>
</feature>
<dbReference type="Proteomes" id="UP000245119">
    <property type="component" value="Linkage Group LG3"/>
</dbReference>
<keyword evidence="3" id="KW-0342">GTP-binding</keyword>
<dbReference type="Pfam" id="PF04548">
    <property type="entry name" value="AIG1"/>
    <property type="match status" value="1"/>
</dbReference>
<evidence type="ECO:0000256" key="3">
    <source>
        <dbReference type="ARBA" id="ARBA00023134"/>
    </source>
</evidence>
<reference evidence="6 7" key="1">
    <citation type="submission" date="2018-04" db="EMBL/GenBank/DDBJ databases">
        <title>The genome of golden apple snail Pomacea canaliculata provides insight into stress tolerance and invasive adaptation.</title>
        <authorList>
            <person name="Liu C."/>
            <person name="Liu B."/>
            <person name="Ren Y."/>
            <person name="Zhang Y."/>
            <person name="Wang H."/>
            <person name="Li S."/>
            <person name="Jiang F."/>
            <person name="Yin L."/>
            <person name="Zhang G."/>
            <person name="Qian W."/>
            <person name="Fan W."/>
        </authorList>
    </citation>
    <scope>NUCLEOTIDE SEQUENCE [LARGE SCALE GENOMIC DNA]</scope>
    <source>
        <strain evidence="6">SZHN2017</strain>
        <tissue evidence="6">Muscle</tissue>
    </source>
</reference>
<dbReference type="Gene3D" id="3.40.50.300">
    <property type="entry name" value="P-loop containing nucleotide triphosphate hydrolases"/>
    <property type="match status" value="1"/>
</dbReference>
<dbReference type="PROSITE" id="PS51720">
    <property type="entry name" value="G_AIG1"/>
    <property type="match status" value="1"/>
</dbReference>
<evidence type="ECO:0000256" key="2">
    <source>
        <dbReference type="ARBA" id="ARBA00022741"/>
    </source>
</evidence>
<dbReference type="OrthoDB" id="431287at2759"/>
<evidence type="ECO:0000256" key="4">
    <source>
        <dbReference type="SAM" id="MobiDB-lite"/>
    </source>
</evidence>
<accession>A0A2T7PP40</accession>
<dbReference type="OMA" id="IASKECQ"/>
<evidence type="ECO:0000313" key="6">
    <source>
        <dbReference type="EMBL" id="PVD35181.1"/>
    </source>
</evidence>
<feature type="region of interest" description="Disordered" evidence="4">
    <location>
        <begin position="459"/>
        <end position="497"/>
    </location>
</feature>
<comment type="caution">
    <text evidence="6">The sequence shown here is derived from an EMBL/GenBank/DDBJ whole genome shotgun (WGS) entry which is preliminary data.</text>
</comment>